<evidence type="ECO:0000256" key="5">
    <source>
        <dbReference type="ARBA" id="ARBA00022989"/>
    </source>
</evidence>
<evidence type="ECO:0000313" key="9">
    <source>
        <dbReference type="EMBL" id="QLG89879.1"/>
    </source>
</evidence>
<gene>
    <name evidence="9" type="ORF">HQ393_08540</name>
</gene>
<reference evidence="9 10" key="1">
    <citation type="submission" date="2020-07" db="EMBL/GenBank/DDBJ databases">
        <title>Complete genome sequence of Chitinibacter sp. 2T18.</title>
        <authorList>
            <person name="Bae J.-W."/>
            <person name="Choi J.-W."/>
        </authorList>
    </citation>
    <scope>NUCLEOTIDE SEQUENCE [LARGE SCALE GENOMIC DNA]</scope>
    <source>
        <strain evidence="9 10">2T18</strain>
    </source>
</reference>
<name>A0A7H9BN24_9NEIS</name>
<feature type="transmembrane region" description="Helical" evidence="7">
    <location>
        <begin position="244"/>
        <end position="266"/>
    </location>
</feature>
<dbReference type="CDD" id="cd06261">
    <property type="entry name" value="TM_PBP2"/>
    <property type="match status" value="1"/>
</dbReference>
<evidence type="ECO:0000256" key="6">
    <source>
        <dbReference type="ARBA" id="ARBA00023136"/>
    </source>
</evidence>
<comment type="similarity">
    <text evidence="7">Belongs to the binding-protein-dependent transport system permease family.</text>
</comment>
<keyword evidence="4 7" id="KW-0812">Transmembrane</keyword>
<evidence type="ECO:0000256" key="7">
    <source>
        <dbReference type="RuleBase" id="RU363032"/>
    </source>
</evidence>
<dbReference type="PANTHER" id="PTHR30193:SF44">
    <property type="entry name" value="LACTOSE TRANSPORT SYSTEM PERMEASE PROTEIN LACF"/>
    <property type="match status" value="1"/>
</dbReference>
<keyword evidence="2 7" id="KW-0813">Transport</keyword>
<keyword evidence="3" id="KW-1003">Cell membrane</keyword>
<dbReference type="PANTHER" id="PTHR30193">
    <property type="entry name" value="ABC TRANSPORTER PERMEASE PROTEIN"/>
    <property type="match status" value="1"/>
</dbReference>
<dbReference type="InterPro" id="IPR051393">
    <property type="entry name" value="ABC_transporter_permease"/>
</dbReference>
<feature type="transmembrane region" description="Helical" evidence="7">
    <location>
        <begin position="52"/>
        <end position="72"/>
    </location>
</feature>
<evidence type="ECO:0000256" key="3">
    <source>
        <dbReference type="ARBA" id="ARBA00022475"/>
    </source>
</evidence>
<keyword evidence="5 7" id="KW-1133">Transmembrane helix</keyword>
<dbReference type="Proteomes" id="UP000509597">
    <property type="component" value="Chromosome"/>
</dbReference>
<proteinExistence type="inferred from homology"/>
<accession>A0A7H9BN24</accession>
<evidence type="ECO:0000313" key="10">
    <source>
        <dbReference type="Proteomes" id="UP000509597"/>
    </source>
</evidence>
<dbReference type="KEGG" id="chiz:HQ393_08540"/>
<dbReference type="InterPro" id="IPR035906">
    <property type="entry name" value="MetI-like_sf"/>
</dbReference>
<protein>
    <submittedName>
        <fullName evidence="9">Sugar ABC transporter permease</fullName>
    </submittedName>
</protein>
<evidence type="ECO:0000256" key="4">
    <source>
        <dbReference type="ARBA" id="ARBA00022692"/>
    </source>
</evidence>
<dbReference type="PROSITE" id="PS50928">
    <property type="entry name" value="ABC_TM1"/>
    <property type="match status" value="1"/>
</dbReference>
<dbReference type="EMBL" id="CP058627">
    <property type="protein sequence ID" value="QLG89879.1"/>
    <property type="molecule type" value="Genomic_DNA"/>
</dbReference>
<evidence type="ECO:0000259" key="8">
    <source>
        <dbReference type="PROSITE" id="PS50928"/>
    </source>
</evidence>
<sequence length="270" mass="30750">MGIFTFWPVAFNTYLAFGNYDLGSGHVTWNNFEHFKYLYKEELFHHALKNSLLYLLIVPVIQISALVVAKLVNNKLPGMTMFRAIYYIPVIAAVSIAAVVWQNVYKYDGILTWFFQMIHVLPEGVDGQIDWIGNPDTALYMVMVFTFWKGIGYYMVLYLAGLQAISPEIEEAAILDGANAWQRFWKITVPLVKPTILLCTLLSTIAAIKSFQEVMVLTKGQADTYTALYYVIDQAFRNYNFGRAAAAGLVVTFFCMILAIIQFRFFGDKN</sequence>
<evidence type="ECO:0000256" key="1">
    <source>
        <dbReference type="ARBA" id="ARBA00004651"/>
    </source>
</evidence>
<evidence type="ECO:0000256" key="2">
    <source>
        <dbReference type="ARBA" id="ARBA00022448"/>
    </source>
</evidence>
<dbReference type="GO" id="GO:0005886">
    <property type="term" value="C:plasma membrane"/>
    <property type="evidence" value="ECO:0007669"/>
    <property type="project" value="UniProtKB-SubCell"/>
</dbReference>
<keyword evidence="6 7" id="KW-0472">Membrane</keyword>
<dbReference type="AlphaFoldDB" id="A0A7H9BN24"/>
<comment type="subcellular location">
    <subcellularLocation>
        <location evidence="1 7">Cell membrane</location>
        <topology evidence="1 7">Multi-pass membrane protein</topology>
    </subcellularLocation>
</comment>
<feature type="transmembrane region" description="Helical" evidence="7">
    <location>
        <begin position="138"/>
        <end position="160"/>
    </location>
</feature>
<keyword evidence="10" id="KW-1185">Reference proteome</keyword>
<dbReference type="InterPro" id="IPR000515">
    <property type="entry name" value="MetI-like"/>
</dbReference>
<dbReference type="GO" id="GO:0055085">
    <property type="term" value="P:transmembrane transport"/>
    <property type="evidence" value="ECO:0007669"/>
    <property type="project" value="InterPro"/>
</dbReference>
<feature type="transmembrane region" description="Helical" evidence="7">
    <location>
        <begin position="84"/>
        <end position="104"/>
    </location>
</feature>
<organism evidence="9 10">
    <name type="scientific">Chitinibacter bivalviorum</name>
    <dbReference type="NCBI Taxonomy" id="2739434"/>
    <lineage>
        <taxon>Bacteria</taxon>
        <taxon>Pseudomonadati</taxon>
        <taxon>Pseudomonadota</taxon>
        <taxon>Betaproteobacteria</taxon>
        <taxon>Neisseriales</taxon>
        <taxon>Chitinibacteraceae</taxon>
        <taxon>Chitinibacter</taxon>
    </lineage>
</organism>
<dbReference type="Pfam" id="PF00528">
    <property type="entry name" value="BPD_transp_1"/>
    <property type="match status" value="1"/>
</dbReference>
<dbReference type="SUPFAM" id="SSF161098">
    <property type="entry name" value="MetI-like"/>
    <property type="match status" value="1"/>
</dbReference>
<feature type="domain" description="ABC transmembrane type-1" evidence="8">
    <location>
        <begin position="48"/>
        <end position="262"/>
    </location>
</feature>
<dbReference type="Gene3D" id="1.10.3720.10">
    <property type="entry name" value="MetI-like"/>
    <property type="match status" value="1"/>
</dbReference>